<dbReference type="Proteomes" id="UP000232003">
    <property type="component" value="Chromosome"/>
</dbReference>
<feature type="region of interest" description="Disordered" evidence="1">
    <location>
        <begin position="1"/>
        <end position="20"/>
    </location>
</feature>
<sequence>MVSYKQRKTKTGFQSLSPTGRAVSFPKELEKSRVLAIKNWLFCYQRAEKMN</sequence>
<keyword evidence="3" id="KW-1185">Reference proteome</keyword>
<accession>A0A2K8SS80</accession>
<dbReference type="EMBL" id="CP024785">
    <property type="protein sequence ID" value="AUB38319.1"/>
    <property type="molecule type" value="Genomic_DNA"/>
</dbReference>
<evidence type="ECO:0000313" key="3">
    <source>
        <dbReference type="Proteomes" id="UP000232003"/>
    </source>
</evidence>
<gene>
    <name evidence="2" type="ORF">COO91_04284</name>
</gene>
<name>A0A2K8SS80_9NOSO</name>
<feature type="compositionally biased region" description="Basic residues" evidence="1">
    <location>
        <begin position="1"/>
        <end position="10"/>
    </location>
</feature>
<reference evidence="2 3" key="1">
    <citation type="submission" date="2017-11" db="EMBL/GenBank/DDBJ databases">
        <title>Complete genome of a free-living desiccation-tolerant cyanobacterium and its photosynthetic adaptation to extreme terrestrial habitat.</title>
        <authorList>
            <person name="Shang J."/>
        </authorList>
    </citation>
    <scope>NUCLEOTIDE SEQUENCE [LARGE SCALE GENOMIC DNA]</scope>
    <source>
        <strain evidence="2 3">CCNUN1</strain>
    </source>
</reference>
<evidence type="ECO:0000313" key="2">
    <source>
        <dbReference type="EMBL" id="AUB38319.1"/>
    </source>
</evidence>
<dbReference type="KEGG" id="nfl:COO91_04284"/>
<proteinExistence type="predicted"/>
<dbReference type="AlphaFoldDB" id="A0A2K8SS80"/>
<protein>
    <submittedName>
        <fullName evidence="2">Uncharacterized protein</fullName>
    </submittedName>
</protein>
<organism evidence="2 3">
    <name type="scientific">Nostoc flagelliforme CCNUN1</name>
    <dbReference type="NCBI Taxonomy" id="2038116"/>
    <lineage>
        <taxon>Bacteria</taxon>
        <taxon>Bacillati</taxon>
        <taxon>Cyanobacteriota</taxon>
        <taxon>Cyanophyceae</taxon>
        <taxon>Nostocales</taxon>
        <taxon>Nostocaceae</taxon>
        <taxon>Nostoc</taxon>
    </lineage>
</organism>
<evidence type="ECO:0000256" key="1">
    <source>
        <dbReference type="SAM" id="MobiDB-lite"/>
    </source>
</evidence>